<accession>A0A228IIA1</accession>
<sequence length="445" mass="47079">MTLAEQIKALQEKMAAAVEKRDTTVVKSATDGVALTAEQFTEIDGINETLKADQKQLDALKETEKSLAARAVAVPKHENEIKVTAKSAVSVETNAPKGSAFTRTAMVLAKSNGNLAVAKMLAEEHYKDDAVVNGIVKAAVSAGSTQVAEWAGNLIYPETYAGDFIELLYPQTILGRLSLRKVPFNVRIAGQNGGTTVGWVGEAKPAPVTSAKFNAIFLTWAKVYAIAAFSDELIRFSNPAAEALVQADLLKATAQGLDLTFISKRAAVENVSPAGMLYGVTGVKASGNEALHLIADIQTLTAPAIAANLDLSRAVLVMSPARAQAIGAMRNALGAKFFPDISKAGGTLENYPVLTSNNCPGDQILFLIPDEVYLSEDAGPQIDITREASIIMDSDPENATTAPVSMFQNNMVAVRIGQFINWQKRRNLAANVITGAAYGSTAPAA</sequence>
<organism evidence="4 5">
    <name type="scientific">Burkholderia aenigmatica</name>
    <dbReference type="NCBI Taxonomy" id="2015348"/>
    <lineage>
        <taxon>Bacteria</taxon>
        <taxon>Pseudomonadati</taxon>
        <taxon>Pseudomonadota</taxon>
        <taxon>Betaproteobacteria</taxon>
        <taxon>Burkholderiales</taxon>
        <taxon>Burkholderiaceae</taxon>
        <taxon>Burkholderia</taxon>
        <taxon>Burkholderia cepacia complex</taxon>
    </lineage>
</organism>
<evidence type="ECO:0000313" key="4">
    <source>
        <dbReference type="EMBL" id="OXI42127.1"/>
    </source>
</evidence>
<dbReference type="OrthoDB" id="9804926at2"/>
<dbReference type="NCBIfam" id="TIGR01554">
    <property type="entry name" value="major_cap_HK97"/>
    <property type="match status" value="1"/>
</dbReference>
<feature type="domain" description="Phage capsid-like C-terminal" evidence="3">
    <location>
        <begin position="185"/>
        <end position="419"/>
    </location>
</feature>
<protein>
    <submittedName>
        <fullName evidence="4">Phage major capsid protein</fullName>
    </submittedName>
</protein>
<dbReference type="RefSeq" id="WP_089452156.1">
    <property type="nucleotide sequence ID" value="NZ_NKFA01000008.1"/>
</dbReference>
<name>A0A228IIA1_9BURK</name>
<evidence type="ECO:0000313" key="5">
    <source>
        <dbReference type="Proteomes" id="UP000214600"/>
    </source>
</evidence>
<dbReference type="AlphaFoldDB" id="A0A228IIA1"/>
<proteinExistence type="predicted"/>
<reference evidence="5" key="1">
    <citation type="submission" date="2017-06" db="EMBL/GenBank/DDBJ databases">
        <authorList>
            <person name="LiPuma J."/>
            <person name="Spilker T."/>
        </authorList>
    </citation>
    <scope>NUCLEOTIDE SEQUENCE [LARGE SCALE GENOMIC DNA]</scope>
    <source>
        <strain evidence="5">AU17325</strain>
    </source>
</reference>
<dbReference type="InterPro" id="IPR024455">
    <property type="entry name" value="Phage_capsid"/>
</dbReference>
<dbReference type="EMBL" id="NKFA01000008">
    <property type="protein sequence ID" value="OXI42127.1"/>
    <property type="molecule type" value="Genomic_DNA"/>
</dbReference>
<feature type="coiled-coil region" evidence="2">
    <location>
        <begin position="43"/>
        <end position="70"/>
    </location>
</feature>
<dbReference type="SUPFAM" id="SSF56563">
    <property type="entry name" value="Major capsid protein gp5"/>
    <property type="match status" value="1"/>
</dbReference>
<comment type="subcellular location">
    <subcellularLocation>
        <location evidence="1">Virion</location>
    </subcellularLocation>
</comment>
<evidence type="ECO:0000256" key="2">
    <source>
        <dbReference type="SAM" id="Coils"/>
    </source>
</evidence>
<evidence type="ECO:0000259" key="3">
    <source>
        <dbReference type="Pfam" id="PF05065"/>
    </source>
</evidence>
<comment type="caution">
    <text evidence="4">The sequence shown here is derived from an EMBL/GenBank/DDBJ whole genome shotgun (WGS) entry which is preliminary data.</text>
</comment>
<gene>
    <name evidence="4" type="ORF">CFB84_23070</name>
</gene>
<reference evidence="4 5" key="2">
    <citation type="submission" date="2017-08" db="EMBL/GenBank/DDBJ databases">
        <title>WGS of novel Burkholderia cepaca complex species.</title>
        <authorList>
            <person name="Lipuma J."/>
            <person name="Spilker T."/>
        </authorList>
    </citation>
    <scope>NUCLEOTIDE SEQUENCE [LARGE SCALE GENOMIC DNA]</scope>
    <source>
        <strain evidence="4 5">AU17325</strain>
    </source>
</reference>
<dbReference type="Pfam" id="PF05065">
    <property type="entry name" value="Phage_capsid"/>
    <property type="match status" value="1"/>
</dbReference>
<evidence type="ECO:0000256" key="1">
    <source>
        <dbReference type="ARBA" id="ARBA00004328"/>
    </source>
</evidence>
<keyword evidence="2" id="KW-0175">Coiled coil</keyword>
<dbReference type="InterPro" id="IPR054612">
    <property type="entry name" value="Phage_capsid-like_C"/>
</dbReference>
<dbReference type="Proteomes" id="UP000214600">
    <property type="component" value="Unassembled WGS sequence"/>
</dbReference>